<comment type="catalytic activity">
    <reaction evidence="3">
        <text>L-methionyl-[protein] + [thioredoxin]-disulfide + H2O = L-methionyl-(R)-S-oxide-[protein] + [thioredoxin]-dithiol</text>
        <dbReference type="Rhea" id="RHEA:24164"/>
        <dbReference type="Rhea" id="RHEA-COMP:10698"/>
        <dbReference type="Rhea" id="RHEA-COMP:10700"/>
        <dbReference type="Rhea" id="RHEA-COMP:12313"/>
        <dbReference type="Rhea" id="RHEA-COMP:12314"/>
        <dbReference type="ChEBI" id="CHEBI:15377"/>
        <dbReference type="ChEBI" id="CHEBI:16044"/>
        <dbReference type="ChEBI" id="CHEBI:29950"/>
        <dbReference type="ChEBI" id="CHEBI:45764"/>
        <dbReference type="ChEBI" id="CHEBI:50058"/>
        <dbReference type="EC" id="1.8.4.12"/>
    </reaction>
</comment>
<protein>
    <recommendedName>
        <fullName evidence="1">peptide-methionine (R)-S-oxide reductase</fullName>
        <ecNumber evidence="1">1.8.4.12</ecNumber>
    </recommendedName>
</protein>
<evidence type="ECO:0000313" key="5">
    <source>
        <dbReference type="EMBL" id="QHL90536.1"/>
    </source>
</evidence>
<dbReference type="RefSeq" id="WP_160592464.1">
    <property type="nucleotide sequence ID" value="NZ_CP047895.1"/>
</dbReference>
<dbReference type="InterPro" id="IPR028427">
    <property type="entry name" value="Met_Sox_Rdtase_MsrB"/>
</dbReference>
<dbReference type="InterPro" id="IPR011057">
    <property type="entry name" value="Mss4-like_sf"/>
</dbReference>
<dbReference type="Pfam" id="PF01641">
    <property type="entry name" value="SelR"/>
    <property type="match status" value="1"/>
</dbReference>
<dbReference type="GO" id="GO:0005737">
    <property type="term" value="C:cytoplasm"/>
    <property type="evidence" value="ECO:0007669"/>
    <property type="project" value="TreeGrafter"/>
</dbReference>
<evidence type="ECO:0000256" key="3">
    <source>
        <dbReference type="ARBA" id="ARBA00048488"/>
    </source>
</evidence>
<sequence>MPDRRTLIGLGAGALGAWLLVGGTGRSGPARAARAGDPRFALSPAQWRQRLSPAAYRVLREEATERPFTSALLGEKRRGTFACAGCGLPLFASTAKYDSGTGWPSFTAALPGAIGTATDFKLGYPRTEEHCRRCGGHLGHIFDDGPPPTGQRHCINGVALRFIPA</sequence>
<reference evidence="5 6" key="1">
    <citation type="submission" date="2020-01" db="EMBL/GenBank/DDBJ databases">
        <title>Sphingomonas sp. C33 whole genome sequece.</title>
        <authorList>
            <person name="Park C."/>
        </authorList>
    </citation>
    <scope>NUCLEOTIDE SEQUENCE [LARGE SCALE GENOMIC DNA]</scope>
    <source>
        <strain evidence="5 6">C33</strain>
    </source>
</reference>
<evidence type="ECO:0000256" key="1">
    <source>
        <dbReference type="ARBA" id="ARBA00012499"/>
    </source>
</evidence>
<dbReference type="Gene3D" id="2.170.150.20">
    <property type="entry name" value="Peptide methionine sulfoxide reductase"/>
    <property type="match status" value="1"/>
</dbReference>
<dbReference type="PROSITE" id="PS51790">
    <property type="entry name" value="MSRB"/>
    <property type="match status" value="1"/>
</dbReference>
<dbReference type="PANTHER" id="PTHR10173:SF57">
    <property type="entry name" value="PEPTIDE-METHIONINE (R)-S-OXIDE REDUCTASE"/>
    <property type="match status" value="1"/>
</dbReference>
<dbReference type="PANTHER" id="PTHR10173">
    <property type="entry name" value="METHIONINE SULFOXIDE REDUCTASE"/>
    <property type="match status" value="1"/>
</dbReference>
<dbReference type="GO" id="GO:0030091">
    <property type="term" value="P:protein repair"/>
    <property type="evidence" value="ECO:0007669"/>
    <property type="project" value="InterPro"/>
</dbReference>
<dbReference type="PROSITE" id="PS51318">
    <property type="entry name" value="TAT"/>
    <property type="match status" value="1"/>
</dbReference>
<dbReference type="KEGG" id="schy:GVO57_06375"/>
<keyword evidence="2 5" id="KW-0560">Oxidoreductase</keyword>
<dbReference type="EMBL" id="CP047895">
    <property type="protein sequence ID" value="QHL90536.1"/>
    <property type="molecule type" value="Genomic_DNA"/>
</dbReference>
<accession>A0A7Z2NW35</accession>
<dbReference type="InterPro" id="IPR006311">
    <property type="entry name" value="TAT_signal"/>
</dbReference>
<dbReference type="SUPFAM" id="SSF51316">
    <property type="entry name" value="Mss4-like"/>
    <property type="match status" value="1"/>
</dbReference>
<dbReference type="InterPro" id="IPR002579">
    <property type="entry name" value="Met_Sox_Rdtase_MsrB_dom"/>
</dbReference>
<dbReference type="GO" id="GO:0006979">
    <property type="term" value="P:response to oxidative stress"/>
    <property type="evidence" value="ECO:0007669"/>
    <property type="project" value="InterPro"/>
</dbReference>
<dbReference type="NCBIfam" id="TIGR00357">
    <property type="entry name" value="peptide-methionine (R)-S-oxide reductase MsrB"/>
    <property type="match status" value="1"/>
</dbReference>
<dbReference type="Proteomes" id="UP000464468">
    <property type="component" value="Chromosome"/>
</dbReference>
<proteinExistence type="predicted"/>
<gene>
    <name evidence="5" type="primary">msrB</name>
    <name evidence="5" type="ORF">GVO57_06375</name>
</gene>
<feature type="domain" description="MsrB" evidence="4">
    <location>
        <begin position="44"/>
        <end position="165"/>
    </location>
</feature>
<evidence type="ECO:0000259" key="4">
    <source>
        <dbReference type="PROSITE" id="PS51790"/>
    </source>
</evidence>
<dbReference type="GO" id="GO:0033743">
    <property type="term" value="F:peptide-methionine (R)-S-oxide reductase activity"/>
    <property type="evidence" value="ECO:0007669"/>
    <property type="project" value="UniProtKB-EC"/>
</dbReference>
<dbReference type="AlphaFoldDB" id="A0A7Z2NW35"/>
<evidence type="ECO:0000313" key="6">
    <source>
        <dbReference type="Proteomes" id="UP000464468"/>
    </source>
</evidence>
<keyword evidence="6" id="KW-1185">Reference proteome</keyword>
<organism evidence="5 6">
    <name type="scientific">Sphingomonas changnyeongensis</name>
    <dbReference type="NCBI Taxonomy" id="2698679"/>
    <lineage>
        <taxon>Bacteria</taxon>
        <taxon>Pseudomonadati</taxon>
        <taxon>Pseudomonadota</taxon>
        <taxon>Alphaproteobacteria</taxon>
        <taxon>Sphingomonadales</taxon>
        <taxon>Sphingomonadaceae</taxon>
        <taxon>Sphingomonas</taxon>
    </lineage>
</organism>
<dbReference type="EC" id="1.8.4.12" evidence="1"/>
<evidence type="ECO:0000256" key="2">
    <source>
        <dbReference type="ARBA" id="ARBA00023002"/>
    </source>
</evidence>
<name>A0A7Z2NW35_9SPHN</name>